<dbReference type="EMBL" id="BTRK01000002">
    <property type="protein sequence ID" value="GMR37268.1"/>
    <property type="molecule type" value="Genomic_DNA"/>
</dbReference>
<dbReference type="InterPro" id="IPR006797">
    <property type="entry name" value="PRELI/MSF1_dom"/>
</dbReference>
<proteinExistence type="predicted"/>
<feature type="coiled-coil region" evidence="1">
    <location>
        <begin position="195"/>
        <end position="222"/>
    </location>
</feature>
<dbReference type="GO" id="GO:0005758">
    <property type="term" value="C:mitochondrial intermembrane space"/>
    <property type="evidence" value="ECO:0007669"/>
    <property type="project" value="InterPro"/>
</dbReference>
<sequence length="233" mass="27024">TCRYSARSHYLAPHARMKIWSSNFSIFPYSFDELVSAFWDRYPNSHSGHILSEDVLEREITPDFIRTRKLIVKDGNSILKRIPSWMSNMTKIRQVPTLEESIYDRHTHTLTTYTRNVSNGELFQMHERCIYKPVLPESKTIPAARLLRSAYISVNSGRMSSVYEKVMMMGFKKKISGTNKGLTEKLEERYGMRNLHNLAQLSQKLREKLEKLKEIKEAGTEQATNLVGDKMSA</sequence>
<dbReference type="AlphaFoldDB" id="A0AAN4ZA18"/>
<dbReference type="Pfam" id="PF04707">
    <property type="entry name" value="PRELI"/>
    <property type="match status" value="1"/>
</dbReference>
<gene>
    <name evidence="3" type="ORF">PMAYCL1PPCAC_07463</name>
</gene>
<reference evidence="4" key="1">
    <citation type="submission" date="2022-10" db="EMBL/GenBank/DDBJ databases">
        <title>Genome assembly of Pristionchus species.</title>
        <authorList>
            <person name="Yoshida K."/>
            <person name="Sommer R.J."/>
        </authorList>
    </citation>
    <scope>NUCLEOTIDE SEQUENCE [LARGE SCALE GENOMIC DNA]</scope>
    <source>
        <strain evidence="4">RS5460</strain>
    </source>
</reference>
<dbReference type="InterPro" id="IPR037365">
    <property type="entry name" value="Slowmo/Ups"/>
</dbReference>
<keyword evidence="1" id="KW-0175">Coiled coil</keyword>
<accession>A0AAN4ZA18</accession>
<feature type="non-terminal residue" evidence="3">
    <location>
        <position position="1"/>
    </location>
</feature>
<feature type="domain" description="PRELI/MSF1" evidence="2">
    <location>
        <begin position="17"/>
        <end position="194"/>
    </location>
</feature>
<organism evidence="3 4">
    <name type="scientific">Pristionchus mayeri</name>
    <dbReference type="NCBI Taxonomy" id="1317129"/>
    <lineage>
        <taxon>Eukaryota</taxon>
        <taxon>Metazoa</taxon>
        <taxon>Ecdysozoa</taxon>
        <taxon>Nematoda</taxon>
        <taxon>Chromadorea</taxon>
        <taxon>Rhabditida</taxon>
        <taxon>Rhabditina</taxon>
        <taxon>Diplogasteromorpha</taxon>
        <taxon>Diplogasteroidea</taxon>
        <taxon>Neodiplogasteridae</taxon>
        <taxon>Pristionchus</taxon>
    </lineage>
</organism>
<dbReference type="Proteomes" id="UP001328107">
    <property type="component" value="Unassembled WGS sequence"/>
</dbReference>
<dbReference type="PROSITE" id="PS50904">
    <property type="entry name" value="PRELI_MSF1"/>
    <property type="match status" value="1"/>
</dbReference>
<keyword evidence="4" id="KW-1185">Reference proteome</keyword>
<evidence type="ECO:0000256" key="1">
    <source>
        <dbReference type="SAM" id="Coils"/>
    </source>
</evidence>
<dbReference type="PANTHER" id="PTHR11158">
    <property type="entry name" value="MSF1/PX19 RELATED"/>
    <property type="match status" value="1"/>
</dbReference>
<evidence type="ECO:0000259" key="2">
    <source>
        <dbReference type="PROSITE" id="PS50904"/>
    </source>
</evidence>
<name>A0AAN4ZA18_9BILA</name>
<protein>
    <recommendedName>
        <fullName evidence="2">PRELI/MSF1 domain-containing protein</fullName>
    </recommendedName>
</protein>
<evidence type="ECO:0000313" key="4">
    <source>
        <dbReference type="Proteomes" id="UP001328107"/>
    </source>
</evidence>
<comment type="caution">
    <text evidence="3">The sequence shown here is derived from an EMBL/GenBank/DDBJ whole genome shotgun (WGS) entry which is preliminary data.</text>
</comment>
<evidence type="ECO:0000313" key="3">
    <source>
        <dbReference type="EMBL" id="GMR37268.1"/>
    </source>
</evidence>